<organism evidence="1 2">
    <name type="scientific">Dactylosporangium roseum</name>
    <dbReference type="NCBI Taxonomy" id="47989"/>
    <lineage>
        <taxon>Bacteria</taxon>
        <taxon>Bacillati</taxon>
        <taxon>Actinomycetota</taxon>
        <taxon>Actinomycetes</taxon>
        <taxon>Micromonosporales</taxon>
        <taxon>Micromonosporaceae</taxon>
        <taxon>Dactylosporangium</taxon>
    </lineage>
</organism>
<dbReference type="InterPro" id="IPR058595">
    <property type="entry name" value="Avidin-like"/>
</dbReference>
<protein>
    <submittedName>
        <fullName evidence="1">Uncharacterized protein</fullName>
    </submittedName>
</protein>
<dbReference type="EMBL" id="CP073721">
    <property type="protein sequence ID" value="UWZ39587.1"/>
    <property type="molecule type" value="Genomic_DNA"/>
</dbReference>
<keyword evidence="2" id="KW-1185">Reference proteome</keyword>
<name>A0ABY5ZCJ6_9ACTN</name>
<gene>
    <name evidence="1" type="ORF">Drose_15975</name>
</gene>
<accession>A0ABY5ZCJ6</accession>
<dbReference type="RefSeq" id="WP_260729007.1">
    <property type="nucleotide sequence ID" value="NZ_BAAABS010000003.1"/>
</dbReference>
<dbReference type="Proteomes" id="UP001058271">
    <property type="component" value="Chromosome"/>
</dbReference>
<evidence type="ECO:0000313" key="1">
    <source>
        <dbReference type="EMBL" id="UWZ39587.1"/>
    </source>
</evidence>
<proteinExistence type="predicted"/>
<evidence type="ECO:0000313" key="2">
    <source>
        <dbReference type="Proteomes" id="UP001058271"/>
    </source>
</evidence>
<dbReference type="Pfam" id="PF26421">
    <property type="entry name" value="Avidin_like"/>
    <property type="match status" value="1"/>
</dbReference>
<reference evidence="1" key="1">
    <citation type="submission" date="2021-04" db="EMBL/GenBank/DDBJ databases">
        <title>Biosynthetic gene clusters of Dactylosporangioum roseum.</title>
        <authorList>
            <person name="Hartkoorn R.C."/>
            <person name="Beaudoing E."/>
            <person name="Hot D."/>
            <person name="Moureu S."/>
        </authorList>
    </citation>
    <scope>NUCLEOTIDE SEQUENCE</scope>
    <source>
        <strain evidence="1">NRRL B-16295</strain>
    </source>
</reference>
<sequence length="120" mass="12961">MISYDGRRFRPVGAGGGESDRVAVYQQAGDLIWGEFSGGDARRGALTGVCSPDGILDFAYCIVLRTGDVVSGRCTSTPRRLPDGRIQLDEVWERYGAHAATGVSRLEEIRETAQTGVRTP</sequence>